<proteinExistence type="predicted"/>
<organism evidence="2 3">
    <name type="scientific">Nonomuraea zeae</name>
    <dbReference type="NCBI Taxonomy" id="1642303"/>
    <lineage>
        <taxon>Bacteria</taxon>
        <taxon>Bacillati</taxon>
        <taxon>Actinomycetota</taxon>
        <taxon>Actinomycetes</taxon>
        <taxon>Streptosporangiales</taxon>
        <taxon>Streptosporangiaceae</taxon>
        <taxon>Nonomuraea</taxon>
    </lineage>
</organism>
<dbReference type="RefSeq" id="WP_138691853.1">
    <property type="nucleotide sequence ID" value="NZ_VCKX01000071.1"/>
</dbReference>
<evidence type="ECO:0000313" key="3">
    <source>
        <dbReference type="Proteomes" id="UP000306628"/>
    </source>
</evidence>
<protein>
    <recommendedName>
        <fullName evidence="4">Lipid droplet-associated protein</fullName>
    </recommendedName>
</protein>
<keyword evidence="3" id="KW-1185">Reference proteome</keyword>
<dbReference type="OrthoDB" id="3544242at2"/>
<feature type="compositionally biased region" description="Low complexity" evidence="1">
    <location>
        <begin position="73"/>
        <end position="82"/>
    </location>
</feature>
<dbReference type="EMBL" id="VCKX01000071">
    <property type="protein sequence ID" value="TMR32279.1"/>
    <property type="molecule type" value="Genomic_DNA"/>
</dbReference>
<reference evidence="2 3" key="1">
    <citation type="submission" date="2019-05" db="EMBL/GenBank/DDBJ databases">
        <title>Draft genome sequence of Nonomuraea zeae DSM 100528.</title>
        <authorList>
            <person name="Saricaoglu S."/>
            <person name="Isik K."/>
        </authorList>
    </citation>
    <scope>NUCLEOTIDE SEQUENCE [LARGE SCALE GENOMIC DNA]</scope>
    <source>
        <strain evidence="2 3">DSM 100528</strain>
    </source>
</reference>
<dbReference type="Proteomes" id="UP000306628">
    <property type="component" value="Unassembled WGS sequence"/>
</dbReference>
<name>A0A5S4GHF3_9ACTN</name>
<evidence type="ECO:0000313" key="2">
    <source>
        <dbReference type="EMBL" id="TMR32279.1"/>
    </source>
</evidence>
<gene>
    <name evidence="2" type="ORF">ETD85_23085</name>
</gene>
<accession>A0A5S4GHF3</accession>
<sequence>MSLSDVIRNIAKTVTNKDELKEKAKDLPLLVVQTTLSAAGQALLLVDRMKNSIKGIGSKEEREEEQYDSRPSAAEQVAAPVAADEDKPARKEPVIFAPRPSAAEPNGSAKAKPDPVIFTPAGKTETKAEEAKTAEAKPAEPVVEAKPAEAKAAEAKAAEAKAAEAKPAEPVVGAKPAEPAVKAAEPVVEPVAEEAPSVAPEPVSAPEATAAPEPVASVPVNLAEPLPGYSELTVASLRARMRGKSAEQIGDFLAFERATAARPEVIKMFENRLAKLQADA</sequence>
<evidence type="ECO:0000256" key="1">
    <source>
        <dbReference type="SAM" id="MobiDB-lite"/>
    </source>
</evidence>
<evidence type="ECO:0008006" key="4">
    <source>
        <dbReference type="Google" id="ProtNLM"/>
    </source>
</evidence>
<dbReference type="AlphaFoldDB" id="A0A5S4GHF3"/>
<feature type="compositionally biased region" description="Basic and acidic residues" evidence="1">
    <location>
        <begin position="84"/>
        <end position="93"/>
    </location>
</feature>
<feature type="compositionally biased region" description="Basic and acidic residues" evidence="1">
    <location>
        <begin position="124"/>
        <end position="138"/>
    </location>
</feature>
<feature type="region of interest" description="Disordered" evidence="1">
    <location>
        <begin position="54"/>
        <end position="150"/>
    </location>
</feature>
<feature type="region of interest" description="Disordered" evidence="1">
    <location>
        <begin position="192"/>
        <end position="212"/>
    </location>
</feature>
<comment type="caution">
    <text evidence="2">The sequence shown here is derived from an EMBL/GenBank/DDBJ whole genome shotgun (WGS) entry which is preliminary data.</text>
</comment>